<accession>A0A1G9X9W4</accession>
<dbReference type="PROSITE" id="PS00061">
    <property type="entry name" value="ADH_SHORT"/>
    <property type="match status" value="1"/>
</dbReference>
<dbReference type="EMBL" id="FNHB01000009">
    <property type="protein sequence ID" value="SDM93105.1"/>
    <property type="molecule type" value="Genomic_DNA"/>
</dbReference>
<dbReference type="Gene3D" id="3.40.50.720">
    <property type="entry name" value="NAD(P)-binding Rossmann-like Domain"/>
    <property type="match status" value="1"/>
</dbReference>
<proteinExistence type="inferred from homology"/>
<reference evidence="3 4" key="1">
    <citation type="submission" date="2016-10" db="EMBL/GenBank/DDBJ databases">
        <authorList>
            <person name="de Groot N.N."/>
        </authorList>
    </citation>
    <scope>NUCLEOTIDE SEQUENCE [LARGE SCALE GENOMIC DNA]</scope>
    <source>
        <strain evidence="3 4">DSM 1736</strain>
    </source>
</reference>
<dbReference type="CDD" id="cd05233">
    <property type="entry name" value="SDR_c"/>
    <property type="match status" value="1"/>
</dbReference>
<sequence>MKLQNKIAIVTGAAQGIGKGIALEYAKNGADLAILDINGEKLNETAKEIKELGVNCSQGVGDVSDEKIVQGFVQQVIDRHGRIDILTHAAGILRSCAIVEQDVKDWDIVVAVNLRSSFLFSKYAGQQMKKQGSGAMVLIDSCASKTAEAFNAVYCASKAGVRLLAQSLALELAEFGVRVNSIAPGTINTDMIQRCLRDRASLYGLTFEKYLHEFNEATPLKRMGEPEEIGKLCVFLVSDDSAFITGSSFNISGGRECH</sequence>
<dbReference type="FunFam" id="3.40.50.720:FF:000084">
    <property type="entry name" value="Short-chain dehydrogenase reductase"/>
    <property type="match status" value="1"/>
</dbReference>
<evidence type="ECO:0000313" key="4">
    <source>
        <dbReference type="Proteomes" id="UP000214880"/>
    </source>
</evidence>
<keyword evidence="2" id="KW-0560">Oxidoreductase</keyword>
<dbReference type="Pfam" id="PF13561">
    <property type="entry name" value="adh_short_C2"/>
    <property type="match status" value="1"/>
</dbReference>
<dbReference type="AlphaFoldDB" id="A0A1G9X9W4"/>
<protein>
    <submittedName>
        <fullName evidence="3">Sorbitol-6-phosphate 2-dehydrogenase</fullName>
    </submittedName>
</protein>
<dbReference type="PANTHER" id="PTHR42760">
    <property type="entry name" value="SHORT-CHAIN DEHYDROGENASES/REDUCTASES FAMILY MEMBER"/>
    <property type="match status" value="1"/>
</dbReference>
<gene>
    <name evidence="3" type="ORF">SAMN04488502_10921</name>
</gene>
<dbReference type="SUPFAM" id="SSF51735">
    <property type="entry name" value="NAD(P)-binding Rossmann-fold domains"/>
    <property type="match status" value="1"/>
</dbReference>
<dbReference type="InterPro" id="IPR036291">
    <property type="entry name" value="NAD(P)-bd_dom_sf"/>
</dbReference>
<evidence type="ECO:0000313" key="3">
    <source>
        <dbReference type="EMBL" id="SDM93105.1"/>
    </source>
</evidence>
<keyword evidence="4" id="KW-1185">Reference proteome</keyword>
<dbReference type="STRING" id="146817.SAMN04488502_10921"/>
<dbReference type="Proteomes" id="UP000214880">
    <property type="component" value="Unassembled WGS sequence"/>
</dbReference>
<dbReference type="RefSeq" id="WP_092074391.1">
    <property type="nucleotide sequence ID" value="NZ_FNHB01000009.1"/>
</dbReference>
<dbReference type="InterPro" id="IPR002347">
    <property type="entry name" value="SDR_fam"/>
</dbReference>
<dbReference type="InterPro" id="IPR020904">
    <property type="entry name" value="Sc_DH/Rdtase_CS"/>
</dbReference>
<organism evidence="3 4">
    <name type="scientific">Dendrosporobacter quercicolus</name>
    <dbReference type="NCBI Taxonomy" id="146817"/>
    <lineage>
        <taxon>Bacteria</taxon>
        <taxon>Bacillati</taxon>
        <taxon>Bacillota</taxon>
        <taxon>Negativicutes</taxon>
        <taxon>Selenomonadales</taxon>
        <taxon>Sporomusaceae</taxon>
        <taxon>Dendrosporobacter</taxon>
    </lineage>
</organism>
<dbReference type="OrthoDB" id="9803333at2"/>
<dbReference type="GO" id="GO:0008206">
    <property type="term" value="P:bile acid metabolic process"/>
    <property type="evidence" value="ECO:0007669"/>
    <property type="project" value="UniProtKB-ARBA"/>
</dbReference>
<comment type="similarity">
    <text evidence="1">Belongs to the short-chain dehydrogenases/reductases (SDR) family.</text>
</comment>
<dbReference type="GO" id="GO:0016616">
    <property type="term" value="F:oxidoreductase activity, acting on the CH-OH group of donors, NAD or NADP as acceptor"/>
    <property type="evidence" value="ECO:0007669"/>
    <property type="project" value="TreeGrafter"/>
</dbReference>
<dbReference type="PRINTS" id="PR00080">
    <property type="entry name" value="SDRFAMILY"/>
</dbReference>
<evidence type="ECO:0000256" key="2">
    <source>
        <dbReference type="ARBA" id="ARBA00023002"/>
    </source>
</evidence>
<evidence type="ECO:0000256" key="1">
    <source>
        <dbReference type="ARBA" id="ARBA00006484"/>
    </source>
</evidence>
<name>A0A1G9X9W4_9FIRM</name>
<dbReference type="PRINTS" id="PR00081">
    <property type="entry name" value="GDHRDH"/>
</dbReference>